<keyword evidence="4" id="KW-1133">Transmembrane helix</keyword>
<proteinExistence type="predicted"/>
<evidence type="ECO:0000256" key="5">
    <source>
        <dbReference type="ARBA" id="ARBA00023065"/>
    </source>
</evidence>
<evidence type="ECO:0000256" key="2">
    <source>
        <dbReference type="ARBA" id="ARBA00022448"/>
    </source>
</evidence>
<reference evidence="8" key="1">
    <citation type="submission" date="2021-01" db="EMBL/GenBank/DDBJ databases">
        <authorList>
            <person name="Corre E."/>
            <person name="Pelletier E."/>
            <person name="Niang G."/>
            <person name="Scheremetjew M."/>
            <person name="Finn R."/>
            <person name="Kale V."/>
            <person name="Holt S."/>
            <person name="Cochrane G."/>
            <person name="Meng A."/>
            <person name="Brown T."/>
            <person name="Cohen L."/>
        </authorList>
    </citation>
    <scope>NUCLEOTIDE SEQUENCE</scope>
    <source>
        <strain evidence="8">CCMP1510</strain>
    </source>
</reference>
<dbReference type="EMBL" id="HBIJ01023440">
    <property type="protein sequence ID" value="CAE0374677.1"/>
    <property type="molecule type" value="Transcribed_RNA"/>
</dbReference>
<keyword evidence="5" id="KW-0406">Ion transport</keyword>
<evidence type="ECO:0000256" key="4">
    <source>
        <dbReference type="ARBA" id="ARBA00022989"/>
    </source>
</evidence>
<evidence type="ECO:0000256" key="1">
    <source>
        <dbReference type="ARBA" id="ARBA00004127"/>
    </source>
</evidence>
<dbReference type="PANTHER" id="PTHR31563:SF10">
    <property type="entry name" value="ION CHANNEL POLLUX-RELATED"/>
    <property type="match status" value="1"/>
</dbReference>
<dbReference type="GO" id="GO:0006811">
    <property type="term" value="P:monoatomic ion transport"/>
    <property type="evidence" value="ECO:0007669"/>
    <property type="project" value="UniProtKB-KW"/>
</dbReference>
<dbReference type="Gene3D" id="3.40.50.720">
    <property type="entry name" value="NAD(P)-binding Rossmann-like Domain"/>
    <property type="match status" value="1"/>
</dbReference>
<evidence type="ECO:0000256" key="3">
    <source>
        <dbReference type="ARBA" id="ARBA00022692"/>
    </source>
</evidence>
<evidence type="ECO:0000259" key="7">
    <source>
        <dbReference type="Pfam" id="PF06241"/>
    </source>
</evidence>
<dbReference type="InterPro" id="IPR010420">
    <property type="entry name" value="CASTOR/POLLUX/SYM8_dom"/>
</dbReference>
<keyword evidence="2" id="KW-0813">Transport</keyword>
<dbReference type="PANTHER" id="PTHR31563">
    <property type="entry name" value="ION CHANNEL POLLUX-RELATED"/>
    <property type="match status" value="1"/>
</dbReference>
<dbReference type="GO" id="GO:0012505">
    <property type="term" value="C:endomembrane system"/>
    <property type="evidence" value="ECO:0007669"/>
    <property type="project" value="UniProtKB-SubCell"/>
</dbReference>
<gene>
    <name evidence="8" type="ORF">ALAG00032_LOCUS15481</name>
</gene>
<organism evidence="8">
    <name type="scientific">Aureoumbra lagunensis</name>
    <dbReference type="NCBI Taxonomy" id="44058"/>
    <lineage>
        <taxon>Eukaryota</taxon>
        <taxon>Sar</taxon>
        <taxon>Stramenopiles</taxon>
        <taxon>Ochrophyta</taxon>
        <taxon>Pelagophyceae</taxon>
        <taxon>Pelagomonadales</taxon>
        <taxon>Aureoumbra</taxon>
    </lineage>
</organism>
<name>A0A7S3K4H1_9STRA</name>
<comment type="subcellular location">
    <subcellularLocation>
        <location evidence="1">Endomembrane system</location>
        <topology evidence="1">Multi-pass membrane protein</topology>
    </subcellularLocation>
</comment>
<evidence type="ECO:0000313" key="8">
    <source>
        <dbReference type="EMBL" id="CAE0374677.1"/>
    </source>
</evidence>
<dbReference type="Pfam" id="PF06241">
    <property type="entry name" value="Castor_Poll_mid"/>
    <property type="match status" value="1"/>
</dbReference>
<sequence length="473" mass="52711">MEVQQLLQDTFVQNWRFSGLIFRSGNHLKLAHLERVATMDAAVIVLPSAREDAGLDSTVDGGTFKSLLTIGNWAKRESRRPPLAVAEILDHRKSDIAQVAYGGPLEIIPSDLYLSRLMAQILRHPGSSEVFSELLSEDIGNELYLKDSGTLIGQPFSHTFGALKTAIPIGIVSQGPQGFFCTLVPEPDHILCENDKVVVIAEDDIKSQLSEVDELKPIGPLRPPIQSTEKKLRNILILGWNRRVPLILNEFECYSRGKTTLTVLSRTPLEARLERQSHMGLDFKSVQVSHILGDYTSTTELKTYQPGSFDAIVLVASDWSDTDALTDARTILGYLVLMELLDKHRVSRPAILVELLDASNQDLFSQENCEVIVSPLIVSHFLSQVALRRELNTVFENLFCPEGAEVTIVPATSILGSTLTTSLEQVQEILFGQGGISLGFRIHEKRQIKTVLNPPRKQEFQLEINDKIIILFR</sequence>
<protein>
    <recommendedName>
        <fullName evidence="7">CASTOR/POLLUX/SYM8 ion channel conserved domain-containing protein</fullName>
    </recommendedName>
</protein>
<accession>A0A7S3K4H1</accession>
<keyword evidence="3" id="KW-0812">Transmembrane</keyword>
<feature type="domain" description="CASTOR/POLLUX/SYM8 ion channel conserved" evidence="7">
    <location>
        <begin position="114"/>
        <end position="210"/>
    </location>
</feature>
<dbReference type="AlphaFoldDB" id="A0A7S3K4H1"/>
<keyword evidence="6" id="KW-0472">Membrane</keyword>
<evidence type="ECO:0000256" key="6">
    <source>
        <dbReference type="ARBA" id="ARBA00023136"/>
    </source>
</evidence>
<dbReference type="InterPro" id="IPR044849">
    <property type="entry name" value="CASTOR/POLLUX/SYM8-like"/>
</dbReference>